<keyword evidence="3" id="KW-0479">Metal-binding</keyword>
<keyword evidence="4" id="KW-0227">DNA damage</keyword>
<dbReference type="InterPro" id="IPR001719">
    <property type="entry name" value="AP_endonuc_2"/>
</dbReference>
<dbReference type="GO" id="GO:0006284">
    <property type="term" value="P:base-excision repair"/>
    <property type="evidence" value="ECO:0007669"/>
    <property type="project" value="TreeGrafter"/>
</dbReference>
<dbReference type="PANTHER" id="PTHR21445">
    <property type="entry name" value="ENDONUCLEASE IV ENDODEOXYRIBONUCLEASE IV"/>
    <property type="match status" value="1"/>
</dbReference>
<dbReference type="PANTHER" id="PTHR21445:SF0">
    <property type="entry name" value="APURINIC-APYRIMIDINIC ENDONUCLEASE"/>
    <property type="match status" value="1"/>
</dbReference>
<organism evidence="9 10">
    <name type="scientific">Mycobacterium noviomagense</name>
    <dbReference type="NCBI Taxonomy" id="459858"/>
    <lineage>
        <taxon>Bacteria</taxon>
        <taxon>Bacillati</taxon>
        <taxon>Actinomycetota</taxon>
        <taxon>Actinomycetes</taxon>
        <taxon>Mycobacteriales</taxon>
        <taxon>Mycobacteriaceae</taxon>
        <taxon>Mycobacterium</taxon>
    </lineage>
</organism>
<evidence type="ECO:0000313" key="9">
    <source>
        <dbReference type="EMBL" id="BBY07187.1"/>
    </source>
</evidence>
<dbReference type="CDD" id="cd00019">
    <property type="entry name" value="AP2Ec"/>
    <property type="match status" value="1"/>
</dbReference>
<dbReference type="PROSITE" id="PS00729">
    <property type="entry name" value="AP_NUCLEASE_F2_1"/>
    <property type="match status" value="1"/>
</dbReference>
<reference evidence="9 10" key="1">
    <citation type="journal article" date="2019" name="Emerg. Microbes Infect.">
        <title>Comprehensive subspecies identification of 175 nontuberculous mycobacteria species based on 7547 genomic profiles.</title>
        <authorList>
            <person name="Matsumoto Y."/>
            <person name="Kinjo T."/>
            <person name="Motooka D."/>
            <person name="Nabeya D."/>
            <person name="Jung N."/>
            <person name="Uechi K."/>
            <person name="Horii T."/>
            <person name="Iida T."/>
            <person name="Fujita J."/>
            <person name="Nakamura S."/>
        </authorList>
    </citation>
    <scope>NUCLEOTIDE SEQUENCE [LARGE SCALE GENOMIC DNA]</scope>
    <source>
        <strain evidence="9 10">JCM 16367</strain>
    </source>
</reference>
<name>A0A7I7PET9_9MYCO</name>
<keyword evidence="6" id="KW-0862">Zinc</keyword>
<keyword evidence="7" id="KW-0234">DNA repair</keyword>
<evidence type="ECO:0000256" key="4">
    <source>
        <dbReference type="ARBA" id="ARBA00022763"/>
    </source>
</evidence>
<dbReference type="GO" id="GO:0008270">
    <property type="term" value="F:zinc ion binding"/>
    <property type="evidence" value="ECO:0007669"/>
    <property type="project" value="InterPro"/>
</dbReference>
<gene>
    <name evidence="9" type="ORF">MNVI_25050</name>
</gene>
<evidence type="ECO:0000256" key="7">
    <source>
        <dbReference type="ARBA" id="ARBA00023204"/>
    </source>
</evidence>
<dbReference type="SUPFAM" id="SSF51658">
    <property type="entry name" value="Xylose isomerase-like"/>
    <property type="match status" value="1"/>
</dbReference>
<dbReference type="NCBIfam" id="NF002198">
    <property type="entry name" value="PRK01060.1-3"/>
    <property type="match status" value="1"/>
</dbReference>
<dbReference type="AlphaFoldDB" id="A0A7I7PET9"/>
<dbReference type="PROSITE" id="PS51432">
    <property type="entry name" value="AP_NUCLEASE_F2_4"/>
    <property type="match status" value="1"/>
</dbReference>
<evidence type="ECO:0000313" key="10">
    <source>
        <dbReference type="Proteomes" id="UP000466894"/>
    </source>
</evidence>
<evidence type="ECO:0000256" key="1">
    <source>
        <dbReference type="ARBA" id="ARBA00001947"/>
    </source>
</evidence>
<proteinExistence type="inferred from homology"/>
<sequence length="274" mass="29559">MLIFIFHRGAKPPWQLLALSRLADVLIGSHVSPKDPLAAAEAEGADLVQIFLGNPQSWKKPRPRDDADRLKASSLPIYVHAPYLINVASANNRIRIPSRKILQDTCDAAADIAATAVIVHGGHADDDDIAAGCERWRKTMERLETDVPVYLENTAGGDHAMARHFETIARLWDDIGDTGIGFCLDTCHAWAAGEALIDAVDRIKSITGRIDLVHCNDSRDAAGSGADRHANIGTGKIDPELLVAVVKAAGAPVVCETADEGRKDDIAFLRDHVC</sequence>
<dbReference type="KEGG" id="mnv:MNVI_25050"/>
<dbReference type="Proteomes" id="UP000466894">
    <property type="component" value="Chromosome"/>
</dbReference>
<evidence type="ECO:0000256" key="6">
    <source>
        <dbReference type="ARBA" id="ARBA00022833"/>
    </source>
</evidence>
<comment type="similarity">
    <text evidence="2">Belongs to the AP endonuclease 2 family.</text>
</comment>
<dbReference type="InterPro" id="IPR013022">
    <property type="entry name" value="Xyl_isomerase-like_TIM-brl"/>
</dbReference>
<dbReference type="EMBL" id="AP022583">
    <property type="protein sequence ID" value="BBY07187.1"/>
    <property type="molecule type" value="Genomic_DNA"/>
</dbReference>
<dbReference type="Gene3D" id="3.20.20.150">
    <property type="entry name" value="Divalent-metal-dependent TIM barrel enzymes"/>
    <property type="match status" value="1"/>
</dbReference>
<protein>
    <submittedName>
        <fullName evidence="9">Deoxyribonuclease IV</fullName>
    </submittedName>
</protein>
<dbReference type="PROSITE" id="PS00731">
    <property type="entry name" value="AP_NUCLEASE_F2_3"/>
    <property type="match status" value="1"/>
</dbReference>
<dbReference type="GO" id="GO:0003677">
    <property type="term" value="F:DNA binding"/>
    <property type="evidence" value="ECO:0007669"/>
    <property type="project" value="InterPro"/>
</dbReference>
<dbReference type="Pfam" id="PF01261">
    <property type="entry name" value="AP_endonuc_2"/>
    <property type="match status" value="1"/>
</dbReference>
<comment type="cofactor">
    <cofactor evidence="1">
        <name>Zn(2+)</name>
        <dbReference type="ChEBI" id="CHEBI:29105"/>
    </cofactor>
</comment>
<keyword evidence="5" id="KW-0378">Hydrolase</keyword>
<feature type="domain" description="Xylose isomerase-like TIM barrel" evidence="8">
    <location>
        <begin position="38"/>
        <end position="271"/>
    </location>
</feature>
<evidence type="ECO:0000256" key="5">
    <source>
        <dbReference type="ARBA" id="ARBA00022801"/>
    </source>
</evidence>
<dbReference type="SMART" id="SM00518">
    <property type="entry name" value="AP2Ec"/>
    <property type="match status" value="1"/>
</dbReference>
<dbReference type="GO" id="GO:0003906">
    <property type="term" value="F:DNA-(apurinic or apyrimidinic site) endonuclease activity"/>
    <property type="evidence" value="ECO:0007669"/>
    <property type="project" value="TreeGrafter"/>
</dbReference>
<evidence type="ECO:0000256" key="3">
    <source>
        <dbReference type="ARBA" id="ARBA00022723"/>
    </source>
</evidence>
<evidence type="ECO:0000256" key="2">
    <source>
        <dbReference type="ARBA" id="ARBA00005340"/>
    </source>
</evidence>
<dbReference type="GO" id="GO:0008081">
    <property type="term" value="F:phosphoric diester hydrolase activity"/>
    <property type="evidence" value="ECO:0007669"/>
    <property type="project" value="TreeGrafter"/>
</dbReference>
<dbReference type="InterPro" id="IPR018246">
    <property type="entry name" value="AP_endonuc_F2_Zn_BS"/>
</dbReference>
<evidence type="ECO:0000259" key="8">
    <source>
        <dbReference type="Pfam" id="PF01261"/>
    </source>
</evidence>
<dbReference type="PROSITE" id="PS00730">
    <property type="entry name" value="AP_NUCLEASE_F2_2"/>
    <property type="match status" value="1"/>
</dbReference>
<dbReference type="InterPro" id="IPR036237">
    <property type="entry name" value="Xyl_isomerase-like_sf"/>
</dbReference>
<accession>A0A7I7PET9</accession>